<dbReference type="GO" id="GO:0019843">
    <property type="term" value="F:rRNA binding"/>
    <property type="evidence" value="ECO:0007669"/>
    <property type="project" value="UniProtKB-UniRule"/>
</dbReference>
<keyword evidence="2 6" id="KW-0699">rRNA-binding</keyword>
<comment type="similarity">
    <text evidence="1 6">Belongs to the universal ribosomal protein uL23 family.</text>
</comment>
<dbReference type="HAMAP" id="MF_01369_B">
    <property type="entry name" value="Ribosomal_uL23_B"/>
    <property type="match status" value="1"/>
</dbReference>
<reference evidence="7" key="1">
    <citation type="submission" date="2019-12" db="EMBL/GenBank/DDBJ databases">
        <title>High-Quality draft genome sequences of three cyanobacteria isolated from the limestone walls of the Old Cathedral of Coimbra.</title>
        <authorList>
            <person name="Tiago I."/>
            <person name="Soares F."/>
            <person name="Portugal A."/>
        </authorList>
    </citation>
    <scope>NUCLEOTIDE SEQUENCE [LARGE SCALE GENOMIC DNA]</scope>
    <source>
        <strain evidence="7">C</strain>
    </source>
</reference>
<dbReference type="GO" id="GO:0003735">
    <property type="term" value="F:structural constituent of ribosome"/>
    <property type="evidence" value="ECO:0007669"/>
    <property type="project" value="InterPro"/>
</dbReference>
<evidence type="ECO:0000313" key="7">
    <source>
        <dbReference type="EMBL" id="NCJ08020.1"/>
    </source>
</evidence>
<comment type="caution">
    <text evidence="7">The sequence shown here is derived from an EMBL/GenBank/DDBJ whole genome shotgun (WGS) entry which is preliminary data.</text>
</comment>
<keyword evidence="3 6" id="KW-0694">RNA-binding</keyword>
<evidence type="ECO:0000256" key="6">
    <source>
        <dbReference type="HAMAP-Rule" id="MF_01369"/>
    </source>
</evidence>
<dbReference type="Pfam" id="PF00276">
    <property type="entry name" value="Ribosomal_L23"/>
    <property type="match status" value="1"/>
</dbReference>
<dbReference type="EMBL" id="WVIC01000038">
    <property type="protein sequence ID" value="NCJ08020.1"/>
    <property type="molecule type" value="Genomic_DNA"/>
</dbReference>
<protein>
    <recommendedName>
        <fullName evidence="6">Large ribosomal subunit protein uL23</fullName>
    </recommendedName>
</protein>
<dbReference type="InterPro" id="IPR012678">
    <property type="entry name" value="Ribosomal_uL23/eL15/eS24_sf"/>
</dbReference>
<dbReference type="Gene3D" id="3.30.70.330">
    <property type="match status" value="1"/>
</dbReference>
<dbReference type="Proteomes" id="UP000607397">
    <property type="component" value="Unassembled WGS sequence"/>
</dbReference>
<dbReference type="InterPro" id="IPR013025">
    <property type="entry name" value="Ribosomal_uL23-like"/>
</dbReference>
<dbReference type="GO" id="GO:0006412">
    <property type="term" value="P:translation"/>
    <property type="evidence" value="ECO:0007669"/>
    <property type="project" value="UniProtKB-UniRule"/>
</dbReference>
<dbReference type="GO" id="GO:1990904">
    <property type="term" value="C:ribonucleoprotein complex"/>
    <property type="evidence" value="ECO:0007669"/>
    <property type="project" value="UniProtKB-KW"/>
</dbReference>
<evidence type="ECO:0000256" key="1">
    <source>
        <dbReference type="ARBA" id="ARBA00006700"/>
    </source>
</evidence>
<dbReference type="NCBIfam" id="NF004363">
    <property type="entry name" value="PRK05738.2-4"/>
    <property type="match status" value="1"/>
</dbReference>
<dbReference type="AlphaFoldDB" id="A0A8K2A9B6"/>
<name>A0A8K2A9B6_9CYAN</name>
<keyword evidence="4 6" id="KW-0689">Ribosomal protein</keyword>
<evidence type="ECO:0000256" key="3">
    <source>
        <dbReference type="ARBA" id="ARBA00022884"/>
    </source>
</evidence>
<dbReference type="GO" id="GO:0005840">
    <property type="term" value="C:ribosome"/>
    <property type="evidence" value="ECO:0007669"/>
    <property type="project" value="UniProtKB-KW"/>
</dbReference>
<evidence type="ECO:0000256" key="4">
    <source>
        <dbReference type="ARBA" id="ARBA00022980"/>
    </source>
</evidence>
<gene>
    <name evidence="6" type="primary">rplW</name>
    <name evidence="6" type="synonym">rpl23</name>
    <name evidence="7" type="ORF">GS597_16200</name>
</gene>
<comment type="function">
    <text evidence="6">One of the early assembly proteins it binds 23S rRNA. One of the proteins that surrounds the polypeptide exit tunnel on the outside of the ribosome. Forms the main docking site for trigger factor binding to the ribosome.</text>
</comment>
<comment type="subunit">
    <text evidence="6">Part of the 50S ribosomal subunit. Contacts protein L29, and trigger factor when it is bound to the ribosome.</text>
</comment>
<dbReference type="PANTHER" id="PTHR11620">
    <property type="entry name" value="60S RIBOSOMAL PROTEIN L23A"/>
    <property type="match status" value="1"/>
</dbReference>
<evidence type="ECO:0000313" key="8">
    <source>
        <dbReference type="Proteomes" id="UP000607397"/>
    </source>
</evidence>
<keyword evidence="5 6" id="KW-0687">Ribonucleoprotein</keyword>
<accession>A0A8K2A9B6</accession>
<dbReference type="SUPFAM" id="SSF54189">
    <property type="entry name" value="Ribosomal proteins S24e, L23 and L15e"/>
    <property type="match status" value="1"/>
</dbReference>
<dbReference type="FunFam" id="3.30.70.330:FF:000001">
    <property type="entry name" value="50S ribosomal protein L23"/>
    <property type="match status" value="1"/>
</dbReference>
<sequence>MTCWLPTRLWPRSLRSQKSRRFTVTKLQNASASDIIRRPIVTEKATLLLENNQYTFDVDPRSTKPQIKAAIEELFEVKVIGVSTHNPPQKKRRVGRFPGHRPHYKRAMVTLAPGDSITLFPEV</sequence>
<proteinExistence type="inferred from homology"/>
<organism evidence="7 8">
    <name type="scientific">Petrachloros mirabilis ULC683</name>
    <dbReference type="NCBI Taxonomy" id="2781853"/>
    <lineage>
        <taxon>Bacteria</taxon>
        <taxon>Bacillati</taxon>
        <taxon>Cyanobacteriota</taxon>
        <taxon>Cyanophyceae</taxon>
        <taxon>Synechococcales</taxon>
        <taxon>Petrachlorosaceae</taxon>
        <taxon>Petrachloros</taxon>
        <taxon>Petrachloros mirabilis</taxon>
    </lineage>
</organism>
<dbReference type="NCBIfam" id="NF004368">
    <property type="entry name" value="PRK05738.3-4"/>
    <property type="match status" value="1"/>
</dbReference>
<evidence type="ECO:0000256" key="5">
    <source>
        <dbReference type="ARBA" id="ARBA00023274"/>
    </source>
</evidence>
<keyword evidence="8" id="KW-1185">Reference proteome</keyword>
<dbReference type="InterPro" id="IPR012677">
    <property type="entry name" value="Nucleotide-bd_a/b_plait_sf"/>
</dbReference>
<evidence type="ECO:0000256" key="2">
    <source>
        <dbReference type="ARBA" id="ARBA00022730"/>
    </source>
</evidence>